<feature type="transmembrane region" description="Helical" evidence="8">
    <location>
        <begin position="1142"/>
        <end position="1164"/>
    </location>
</feature>
<feature type="transmembrane region" description="Helical" evidence="8">
    <location>
        <begin position="270"/>
        <end position="293"/>
    </location>
</feature>
<evidence type="ECO:0000313" key="11">
    <source>
        <dbReference type="Proteomes" id="UP001153069"/>
    </source>
</evidence>
<dbReference type="Gene3D" id="3.40.50.300">
    <property type="entry name" value="P-loop containing nucleotide triphosphate hydrolases"/>
    <property type="match status" value="2"/>
</dbReference>
<feature type="compositionally biased region" description="Basic residues" evidence="7">
    <location>
        <begin position="1653"/>
        <end position="1672"/>
    </location>
</feature>
<feature type="transmembrane region" description="Helical" evidence="8">
    <location>
        <begin position="218"/>
        <end position="240"/>
    </location>
</feature>
<sequence length="1672" mass="184658">MLMLYTVGFFLGYDDKSDSANEVVLHNIGQGKQVVRLFDVQGADFEFPSKLRLAGDDTAFTLQVAQEINATIVSNMETVFYPNQTQDVFAQDCELADLSSAYTDICVYLQSTSDASNENTLFAPPPSVVLYYPGKETATPYAPPLAGTQYAVHQAIWKNHINPLLLLQANNNPNTVNMEINLDPLQLQVNPRIVPTIQKIQRTPMLIQPEQSAQNANMALVIAPGLLHCLAAAIMAMFLIGTPHNERVTQKVQSFVLVGVKLRTYVLTWLVYYGIQGILTATVLTLVSVYYNLMPLSNWALLFFSHYLGILGYNGLFVFLSQLIEQEELAQGMPWLTAFGSMALTLPFVIVESPTFPLLYLFSVISPTCGVLQYYAVYARYDYTGVDTGIHWGGGTVSESGLLGVYFAQVACIVLYTTLLLLMSSPHVRAFLNGHHNKSKSNNSEQKADEPTATAEEATTTEHFEPLAPGSDVLVQVRGLHHTYTPGCCQSMCDSKAQPTQVLHGLDMDICRGEVFGYLGHNGAGKSTSVQLLSVEQPVQDGTVTYHFSNGVAALDNPHHADVIRGNIGVCPQHNTSLQEDLTCRETLYLFAQLKGRIPKQSPDQPDEDAIRDEVERRLDDIAFTSAGDADKPVGTYSGGMKRKVSIALALLGSPEVVYLDEPTAGMDPYNRRQIWDMIIAAKKGRSIILTTHFLDEADVLSDRIGILKDGKLITCGSSLFLKHHFGVGYTLRYGLDSVEAEPIDITTMVADADPLPLEIPGRYEWRLEHGSEPKFPEVLRALGEAGATNVSLDLTTLEEVFLQTGKEDAEEETEDANEDPESFTNENVADPEAGGTDGTAEKLRQIWKPMGNIQPLSLLSKFFLVQNFMMMNAWKIKGTIFLNVAQPLAYLIAGMVVSSLVEVQDKGERVVPDPVTLSTFMGGSSPMRFFGIPNVTNYNTNISIFPMTPAEEPERLLEYFYEPPIFGGHYEGNSTLQYNPEITPFALQMALSVMSDVAAIVSGQILGITTTLQQLPYISETPYRLDLLILPTCMGFGFTGVAFSVLDVLLLKGDGIISLFRVAGITEWSAYLGVIFYKCSTSFAPFFVLVIALGYGLQATIMGNAGRWLGTVIIMLSYAYSTTPIGLILAKRFIHGDYKAVANWFPGVYMTFVSLPYVAWVSALQALPESRDLLLIIGDIICIVPQVAFQRGLGAVIEVSTKFDDPDLTWAQVWSWESRVWYTIVMMLGIGSIEWVFLYKLTTTRPSATKLKKTDPDNAIKPIDASLNPELAEQHEKSTQDDLGINAREVVKAFRVPPPDGEGDKTKKDAVLKRSVKGVSFGIRKNEIFALLGPNGAGKSVTMGVLAGEHTPENGQITLEGQVASGETKDIGHLYSQCDVAYVPQFDALFPHMTVLQHLKFYAQIRGLNWEEESTQSHVQAIVHLLGLGKHQDKEATALSGGYKRRLSLGLAMIGYPKVMMVDECTTGMDPGARHLVWDVLKPQTLHEDYDLPAILLSSHYMDECETLGDTIAIMIDGEIVTVGTLPYLQGKYCTSYFVEISIDPLADGVTGSDLPEDNVVEAFLKEGMPAKVYESLPYRFKLQLPFQEDGNHQSQLADIFGLLEREKEALGIKFYSVEQMNLEKIFIDLSRKQFEAEEQYISERPSMSRRGSSRRNSQRGSSRRGRTMSV</sequence>
<dbReference type="GO" id="GO:0005319">
    <property type="term" value="F:lipid transporter activity"/>
    <property type="evidence" value="ECO:0007669"/>
    <property type="project" value="TreeGrafter"/>
</dbReference>
<feature type="transmembrane region" description="Helical" evidence="8">
    <location>
        <begin position="1109"/>
        <end position="1130"/>
    </location>
</feature>
<keyword evidence="11" id="KW-1185">Reference proteome</keyword>
<accession>A0A9N8F2A0</accession>
<feature type="region of interest" description="Disordered" evidence="7">
    <location>
        <begin position="1642"/>
        <end position="1672"/>
    </location>
</feature>
<dbReference type="Proteomes" id="UP001153069">
    <property type="component" value="Unassembled WGS sequence"/>
</dbReference>
<evidence type="ECO:0000256" key="8">
    <source>
        <dbReference type="SAM" id="Phobius"/>
    </source>
</evidence>
<keyword evidence="3" id="KW-0547">Nucleotide-binding</keyword>
<comment type="caution">
    <text evidence="10">The sequence shown here is derived from an EMBL/GenBank/DDBJ whole genome shotgun (WGS) entry which is preliminary data.</text>
</comment>
<evidence type="ECO:0000313" key="10">
    <source>
        <dbReference type="EMBL" id="CAB9531362.1"/>
    </source>
</evidence>
<keyword evidence="4 10" id="KW-0067">ATP-binding</keyword>
<name>A0A9N8F2A0_9STRA</name>
<evidence type="ECO:0000256" key="4">
    <source>
        <dbReference type="ARBA" id="ARBA00022840"/>
    </source>
</evidence>
<dbReference type="PROSITE" id="PS50893">
    <property type="entry name" value="ABC_TRANSPORTER_2"/>
    <property type="match status" value="2"/>
</dbReference>
<dbReference type="InterPro" id="IPR003593">
    <property type="entry name" value="AAA+_ATPase"/>
</dbReference>
<dbReference type="PANTHER" id="PTHR19229">
    <property type="entry name" value="ATP-BINDING CASSETTE TRANSPORTER SUBFAMILY A ABCA"/>
    <property type="match status" value="1"/>
</dbReference>
<reference evidence="10" key="1">
    <citation type="submission" date="2020-06" db="EMBL/GenBank/DDBJ databases">
        <authorList>
            <consortium name="Plant Systems Biology data submission"/>
        </authorList>
    </citation>
    <scope>NUCLEOTIDE SEQUENCE</scope>
    <source>
        <strain evidence="10">D6</strain>
    </source>
</reference>
<dbReference type="Pfam" id="PF00005">
    <property type="entry name" value="ABC_tran"/>
    <property type="match status" value="2"/>
</dbReference>
<feature type="region of interest" description="Disordered" evidence="7">
    <location>
        <begin position="806"/>
        <end position="839"/>
    </location>
</feature>
<evidence type="ECO:0000259" key="9">
    <source>
        <dbReference type="PROSITE" id="PS50893"/>
    </source>
</evidence>
<gene>
    <name evidence="10" type="ORF">SEMRO_3463_G348280.1</name>
</gene>
<feature type="region of interest" description="Disordered" evidence="7">
    <location>
        <begin position="436"/>
        <end position="463"/>
    </location>
</feature>
<dbReference type="OrthoDB" id="10255969at2759"/>
<feature type="transmembrane region" description="Helical" evidence="8">
    <location>
        <begin position="401"/>
        <end position="422"/>
    </location>
</feature>
<keyword evidence="5 8" id="KW-1133">Transmembrane helix</keyword>
<dbReference type="SUPFAM" id="SSF52540">
    <property type="entry name" value="P-loop containing nucleoside triphosphate hydrolases"/>
    <property type="match status" value="2"/>
</dbReference>
<feature type="transmembrane region" description="Helical" evidence="8">
    <location>
        <begin position="1028"/>
        <end position="1051"/>
    </location>
</feature>
<dbReference type="InterPro" id="IPR026082">
    <property type="entry name" value="ABCA"/>
</dbReference>
<evidence type="ECO:0000256" key="2">
    <source>
        <dbReference type="ARBA" id="ARBA00022692"/>
    </source>
</evidence>
<dbReference type="InterPro" id="IPR027417">
    <property type="entry name" value="P-loop_NTPase"/>
</dbReference>
<dbReference type="GO" id="GO:0016020">
    <property type="term" value="C:membrane"/>
    <property type="evidence" value="ECO:0007669"/>
    <property type="project" value="UniProtKB-SubCell"/>
</dbReference>
<dbReference type="PROSITE" id="PS00211">
    <property type="entry name" value="ABC_TRANSPORTER_1"/>
    <property type="match status" value="1"/>
</dbReference>
<protein>
    <submittedName>
        <fullName evidence="10">Retinal-specific ATP-binding cassette transporter</fullName>
    </submittedName>
</protein>
<evidence type="ECO:0000256" key="6">
    <source>
        <dbReference type="ARBA" id="ARBA00023136"/>
    </source>
</evidence>
<dbReference type="SMART" id="SM00382">
    <property type="entry name" value="AAA"/>
    <property type="match status" value="2"/>
</dbReference>
<evidence type="ECO:0000256" key="3">
    <source>
        <dbReference type="ARBA" id="ARBA00022741"/>
    </source>
</evidence>
<dbReference type="InterPro" id="IPR017871">
    <property type="entry name" value="ABC_transporter-like_CS"/>
</dbReference>
<dbReference type="Pfam" id="PF12698">
    <property type="entry name" value="ABC2_membrane_3"/>
    <property type="match status" value="1"/>
</dbReference>
<feature type="transmembrane region" description="Helical" evidence="8">
    <location>
        <begin position="332"/>
        <end position="351"/>
    </location>
</feature>
<evidence type="ECO:0000256" key="7">
    <source>
        <dbReference type="SAM" id="MobiDB-lite"/>
    </source>
</evidence>
<evidence type="ECO:0000256" key="5">
    <source>
        <dbReference type="ARBA" id="ARBA00022989"/>
    </source>
</evidence>
<dbReference type="InterPro" id="IPR003439">
    <property type="entry name" value="ABC_transporter-like_ATP-bd"/>
</dbReference>
<feature type="transmembrane region" description="Helical" evidence="8">
    <location>
        <begin position="986"/>
        <end position="1007"/>
    </location>
</feature>
<dbReference type="InterPro" id="IPR013525">
    <property type="entry name" value="ABC2_TM"/>
</dbReference>
<feature type="compositionally biased region" description="Acidic residues" evidence="7">
    <location>
        <begin position="809"/>
        <end position="822"/>
    </location>
</feature>
<feature type="transmembrane region" description="Helical" evidence="8">
    <location>
        <begin position="300"/>
        <end position="320"/>
    </location>
</feature>
<dbReference type="GO" id="GO:0140359">
    <property type="term" value="F:ABC-type transporter activity"/>
    <property type="evidence" value="ECO:0007669"/>
    <property type="project" value="InterPro"/>
</dbReference>
<dbReference type="EMBL" id="CAICTM010003461">
    <property type="protein sequence ID" value="CAB9531362.1"/>
    <property type="molecule type" value="Genomic_DNA"/>
</dbReference>
<feature type="transmembrane region" description="Helical" evidence="8">
    <location>
        <begin position="881"/>
        <end position="902"/>
    </location>
</feature>
<keyword evidence="6 8" id="KW-0472">Membrane</keyword>
<organism evidence="10 11">
    <name type="scientific">Seminavis robusta</name>
    <dbReference type="NCBI Taxonomy" id="568900"/>
    <lineage>
        <taxon>Eukaryota</taxon>
        <taxon>Sar</taxon>
        <taxon>Stramenopiles</taxon>
        <taxon>Ochrophyta</taxon>
        <taxon>Bacillariophyta</taxon>
        <taxon>Bacillariophyceae</taxon>
        <taxon>Bacillariophycidae</taxon>
        <taxon>Naviculales</taxon>
        <taxon>Naviculaceae</taxon>
        <taxon>Seminavis</taxon>
    </lineage>
</organism>
<proteinExistence type="predicted"/>
<dbReference type="GO" id="GO:0005524">
    <property type="term" value="F:ATP binding"/>
    <property type="evidence" value="ECO:0007669"/>
    <property type="project" value="UniProtKB-KW"/>
</dbReference>
<dbReference type="CDD" id="cd03263">
    <property type="entry name" value="ABC_subfamily_A"/>
    <property type="match status" value="2"/>
</dbReference>
<comment type="subcellular location">
    <subcellularLocation>
        <location evidence="1">Membrane</location>
        <topology evidence="1">Multi-pass membrane protein</topology>
    </subcellularLocation>
</comment>
<feature type="domain" description="ABC transporter" evidence="9">
    <location>
        <begin position="475"/>
        <end position="735"/>
    </location>
</feature>
<keyword evidence="2 8" id="KW-0812">Transmembrane</keyword>
<dbReference type="GO" id="GO:0016887">
    <property type="term" value="F:ATP hydrolysis activity"/>
    <property type="evidence" value="ECO:0007669"/>
    <property type="project" value="InterPro"/>
</dbReference>
<evidence type="ECO:0000256" key="1">
    <source>
        <dbReference type="ARBA" id="ARBA00004141"/>
    </source>
</evidence>
<dbReference type="PANTHER" id="PTHR19229:SF250">
    <property type="entry name" value="ABC TRANSPORTER DOMAIN-CONTAINING PROTEIN-RELATED"/>
    <property type="match status" value="1"/>
</dbReference>
<feature type="transmembrane region" description="Helical" evidence="8">
    <location>
        <begin position="358"/>
        <end position="381"/>
    </location>
</feature>
<feature type="domain" description="ABC transporter" evidence="9">
    <location>
        <begin position="1286"/>
        <end position="1543"/>
    </location>
</feature>